<dbReference type="OrthoDB" id="3430299at2"/>
<proteinExistence type="predicted"/>
<gene>
    <name evidence="2" type="ORF">FHX37_2649</name>
</gene>
<evidence type="ECO:0000256" key="1">
    <source>
        <dbReference type="SAM" id="MobiDB-lite"/>
    </source>
</evidence>
<name>A0A543NLI2_9ACTN</name>
<keyword evidence="3" id="KW-1185">Reference proteome</keyword>
<dbReference type="PROSITE" id="PS51257">
    <property type="entry name" value="PROKAR_LIPOPROTEIN"/>
    <property type="match status" value="1"/>
</dbReference>
<feature type="region of interest" description="Disordered" evidence="1">
    <location>
        <begin position="20"/>
        <end position="53"/>
    </location>
</feature>
<dbReference type="Proteomes" id="UP000317422">
    <property type="component" value="Unassembled WGS sequence"/>
</dbReference>
<dbReference type="EMBL" id="VFQC01000001">
    <property type="protein sequence ID" value="TQN32672.1"/>
    <property type="molecule type" value="Genomic_DNA"/>
</dbReference>
<evidence type="ECO:0000313" key="3">
    <source>
        <dbReference type="Proteomes" id="UP000317422"/>
    </source>
</evidence>
<accession>A0A543NLI2</accession>
<reference evidence="2 3" key="1">
    <citation type="submission" date="2019-06" db="EMBL/GenBank/DDBJ databases">
        <title>Sequencing the genomes of 1000 actinobacteria strains.</title>
        <authorList>
            <person name="Klenk H.-P."/>
        </authorList>
    </citation>
    <scope>NUCLEOTIDE SEQUENCE [LARGE SCALE GENOMIC DNA]</scope>
    <source>
        <strain evidence="2 3">DSM 45015</strain>
    </source>
</reference>
<sequence>MPRHGVRGIASTLLVLTVAGCSPDSGTRNPSPSPTSHSPAESSSSPSDEERVLNAYTGMWEVIVTQSHTTDPDYSALEPYATDQALEFAQESLEERVQENAVARGDTSHSADVVEIETEQGTAEVQDCVDSTEWLREDADTGELVEEKPEDPIHRRAEATVEFDGLSWRVSELLLGQVGSC</sequence>
<feature type="compositionally biased region" description="Low complexity" evidence="1">
    <location>
        <begin position="34"/>
        <end position="46"/>
    </location>
</feature>
<dbReference type="RefSeq" id="WP_141924138.1">
    <property type="nucleotide sequence ID" value="NZ_VFQC01000001.1"/>
</dbReference>
<protein>
    <submittedName>
        <fullName evidence="2">Uncharacterized protein</fullName>
    </submittedName>
</protein>
<comment type="caution">
    <text evidence="2">The sequence shown here is derived from an EMBL/GenBank/DDBJ whole genome shotgun (WGS) entry which is preliminary data.</text>
</comment>
<organism evidence="2 3">
    <name type="scientific">Haloactinospora alba</name>
    <dbReference type="NCBI Taxonomy" id="405555"/>
    <lineage>
        <taxon>Bacteria</taxon>
        <taxon>Bacillati</taxon>
        <taxon>Actinomycetota</taxon>
        <taxon>Actinomycetes</taxon>
        <taxon>Streptosporangiales</taxon>
        <taxon>Nocardiopsidaceae</taxon>
        <taxon>Haloactinospora</taxon>
    </lineage>
</organism>
<evidence type="ECO:0000313" key="2">
    <source>
        <dbReference type="EMBL" id="TQN32672.1"/>
    </source>
</evidence>
<dbReference type="AlphaFoldDB" id="A0A543NLI2"/>